<dbReference type="RefSeq" id="WP_008079878.1">
    <property type="nucleotide sequence ID" value="NZ_AEVT01000098.1"/>
</dbReference>
<evidence type="ECO:0000313" key="3">
    <source>
        <dbReference type="Proteomes" id="UP000006228"/>
    </source>
</evidence>
<evidence type="ECO:0000259" key="1">
    <source>
        <dbReference type="Pfam" id="PF16313"/>
    </source>
</evidence>
<name>E8MB42_PHOS4</name>
<feature type="domain" description="EcxA zinc-binding" evidence="1">
    <location>
        <begin position="566"/>
        <end position="649"/>
    </location>
</feature>
<dbReference type="InterPro" id="IPR032534">
    <property type="entry name" value="EcxA_zinc-bd"/>
</dbReference>
<dbReference type="GeneID" id="95570778"/>
<evidence type="ECO:0000313" key="2">
    <source>
        <dbReference type="EMBL" id="EGA68872.1"/>
    </source>
</evidence>
<dbReference type="Gene3D" id="3.40.390.10">
    <property type="entry name" value="Collagenase (Catalytic Domain)"/>
    <property type="match status" value="1"/>
</dbReference>
<dbReference type="EMBL" id="AEVT01000098">
    <property type="protein sequence ID" value="EGA68872.1"/>
    <property type="molecule type" value="Genomic_DNA"/>
</dbReference>
<dbReference type="GO" id="GO:0008237">
    <property type="term" value="F:metallopeptidase activity"/>
    <property type="evidence" value="ECO:0007669"/>
    <property type="project" value="InterPro"/>
</dbReference>
<dbReference type="PROSITE" id="PS51257">
    <property type="entry name" value="PROKAR_LIPOPROTEIN"/>
    <property type="match status" value="1"/>
</dbReference>
<dbReference type="Proteomes" id="UP000006228">
    <property type="component" value="Unassembled WGS sequence"/>
</dbReference>
<dbReference type="PANTHER" id="PTHR38478">
    <property type="entry name" value="PEPTIDASE M1A AND M12B"/>
    <property type="match status" value="1"/>
</dbReference>
<accession>E8MB42</accession>
<organism evidence="2 3">
    <name type="scientific">Vibrio sinaloensis DSM 21326</name>
    <dbReference type="NCBI Taxonomy" id="945550"/>
    <lineage>
        <taxon>Bacteria</taxon>
        <taxon>Pseudomonadati</taxon>
        <taxon>Pseudomonadota</taxon>
        <taxon>Gammaproteobacteria</taxon>
        <taxon>Vibrionales</taxon>
        <taxon>Vibrionaceae</taxon>
        <taxon>Vibrio</taxon>
        <taxon>Vibrio oreintalis group</taxon>
    </lineage>
</organism>
<dbReference type="InterPro" id="IPR024079">
    <property type="entry name" value="MetalloPept_cat_dom_sf"/>
</dbReference>
<dbReference type="OrthoDB" id="9776599at2"/>
<proteinExistence type="predicted"/>
<comment type="caution">
    <text evidence="2">The sequence shown here is derived from an EMBL/GenBank/DDBJ whole genome shotgun (WGS) entry which is preliminary data.</text>
</comment>
<dbReference type="eggNOG" id="ENOG502ZASZ">
    <property type="taxonomic scope" value="Bacteria"/>
</dbReference>
<reference evidence="2 3" key="1">
    <citation type="journal article" date="2012" name="Int. J. Syst. Evol. Microbiol.">
        <title>Vibrio caribbeanicus sp. nov., isolated from the marine sponge Scleritoderma cyanea.</title>
        <authorList>
            <person name="Hoffmann M."/>
            <person name="Monday S.R."/>
            <person name="Allard M.W."/>
            <person name="Strain E.A."/>
            <person name="Whittaker P."/>
            <person name="Naum M."/>
            <person name="McCarthy P.J."/>
            <person name="Lopez J.V."/>
            <person name="Fischer M."/>
            <person name="Brown E.W."/>
        </authorList>
    </citation>
    <scope>NUCLEOTIDE SEQUENCE [LARGE SCALE GENOMIC DNA]</scope>
    <source>
        <strain evidence="3">DSMZ 21326</strain>
    </source>
</reference>
<sequence>MFKHALIAASIAAILTGCGAEDRAYDTYEKPTQEISVKSLDTDSLWMYMPSTGEAPRYALTQRGFFQGDPKLVTLRFDEFNGIYVEEVDRDKVNSDDPSRWDSEINRAPVLKIPGEFRQYRCAENGYGECTNKEEINRDESLSWTKATHFVPKYEEIKTLSQDTLSAWYTASNVTESADPRLISYEYNPKEGVINVEVERTFTASAEDQYQFGGDLRNLSFKTRFFYSLVKLDKLASEDYEPVYYQGLDSGYFGLFADLKRVKSSTGESGVQGSEFSYINRFNPKNDTIDYYLSDSYFDQGNEEYLQLTIDTINQVNQTLEDTGVPKIKIVNPSSKAGVQTGDLRYNVFNLISDPVDNGLLGYGPSATNPLTGEIIHAHVNQYLGVIRSSSRRTWNELAMRYNRQEIEKLEPKADVAAVDNNDGAVDNDDDAVVAVAERTDVDDFEDMIAEDRGPAPDIPALSEDELGFVTAGKLTDAFPNADTDYRFDVENSDLAIQSFYKRQDMLKRFSEQNAYSLDFMWMSTQSKGLVKGIDYQEGDFFVDADQTTMKTWEELNQDQQEMASNAISKHMFKSTLIHELGHNLGLRHNFMGSADKNHFYTVDELAARGSSDKPAAYSSIMDYGASIFDELLTFGKYDKAALRFAYGRELELEEPALATNSKGEQVADLDSTGVQKRKVISLAKYDKEMTEDYKAYPTGIISHIRANADAEGLTAPLVNYRFCTDEHTTTNLMCDRFDEGTSLQEATEYRIQRYKDSYQTMNRRNGRQNFNPYNQYQYFLYRMQEFQQIRDIVENVGEIDHMFARYIGADTVNNRGAVFKEIAETNCLIGNTPIPLEQLSSSLRPICDTYNAATLAADFFMEVLKTPEKVCELEEVVTQEGFENRYRFAPLSDLWQTYQGAMSTNRDVPLTCYDEELVEVLKNQSNETLVRSETRDGKIWSSLKANNPYQNSASSVDLLGIWPDKLLAAQMLVRRDTPFMQTENSSLALIDMSDYASQMYEYLSELTGADVRQAIFVDKDGEYVETVLAYKPSLSAEIEATSSYLWPMKRYFSLGGDEGLYQWTEGEYQDTKVPYFGVLLKNINKFSRIREYGLSDAALGLRDAIHINYATPSSVSEDDIQFRWKGVNYSINRRNVLAEAVASRALYKEDQTEQVAKLENLPYRMRSAILMFKDLRDKHEAKIMAVGDKDALEILRDTPIGFPQFSMFRNQFEEYEVNGKKCLRFKSEDETEEQRLRRKCNSKANLESVVNSIFKFEEEEHELLFNNAQAFGNLVADNNRIASYEARQEVYDFDPELLRLWSSREYLTYRRAFEQFPKYDY</sequence>
<dbReference type="PANTHER" id="PTHR38478:SF1">
    <property type="entry name" value="ZINC DEPENDENT METALLOPROTEASE DOMAIN LIPOPROTEIN"/>
    <property type="match status" value="1"/>
</dbReference>
<dbReference type="SUPFAM" id="SSF55486">
    <property type="entry name" value="Metalloproteases ('zincins'), catalytic domain"/>
    <property type="match status" value="1"/>
</dbReference>
<dbReference type="Pfam" id="PF16313">
    <property type="entry name" value="DUF4953"/>
    <property type="match status" value="1"/>
</dbReference>
<protein>
    <recommendedName>
        <fullName evidence="1">EcxA zinc-binding domain-containing protein</fullName>
    </recommendedName>
</protein>
<gene>
    <name evidence="2" type="ORF">VISI1226_11102</name>
</gene>